<gene>
    <name evidence="2" type="ORF">PLEPLA_LOCUS7560</name>
</gene>
<feature type="compositionally biased region" description="Basic and acidic residues" evidence="1">
    <location>
        <begin position="23"/>
        <end position="33"/>
    </location>
</feature>
<evidence type="ECO:0000313" key="3">
    <source>
        <dbReference type="Proteomes" id="UP001153269"/>
    </source>
</evidence>
<proteinExistence type="predicted"/>
<comment type="caution">
    <text evidence="2">The sequence shown here is derived from an EMBL/GenBank/DDBJ whole genome shotgun (WGS) entry which is preliminary data.</text>
</comment>
<dbReference type="EMBL" id="CADEAL010000404">
    <property type="protein sequence ID" value="CAB1419709.1"/>
    <property type="molecule type" value="Genomic_DNA"/>
</dbReference>
<feature type="region of interest" description="Disordered" evidence="1">
    <location>
        <begin position="1"/>
        <end position="55"/>
    </location>
</feature>
<name>A0A9N7TVQ3_PLEPL</name>
<dbReference type="Proteomes" id="UP001153269">
    <property type="component" value="Unassembled WGS sequence"/>
</dbReference>
<evidence type="ECO:0000313" key="2">
    <source>
        <dbReference type="EMBL" id="CAB1419709.1"/>
    </source>
</evidence>
<dbReference type="AlphaFoldDB" id="A0A9N7TVQ3"/>
<evidence type="ECO:0000256" key="1">
    <source>
        <dbReference type="SAM" id="MobiDB-lite"/>
    </source>
</evidence>
<protein>
    <submittedName>
        <fullName evidence="2">Uncharacterized protein</fullName>
    </submittedName>
</protein>
<reference evidence="2" key="1">
    <citation type="submission" date="2020-03" db="EMBL/GenBank/DDBJ databases">
        <authorList>
            <person name="Weist P."/>
        </authorList>
    </citation>
    <scope>NUCLEOTIDE SEQUENCE</scope>
</reference>
<keyword evidence="3" id="KW-1185">Reference proteome</keyword>
<sequence>MSVDRREDATAACHGVTGTSTRSAEHDNQEIMHESVITPTRGARTTGSSSGGGVPLLSSSNLSPPLVSAAHVDPSLSSSTSLFTLCILCVQFAVFFETTVVVSQTSKEITTSSTLRLFSPRLPLSQILPAPPPSDSTSSTALFLTLYQIQKAQCTQLQSEQQPPSLQAMVHFLPAETLQSTSHLQWGLEILFFEGVE</sequence>
<accession>A0A9N7TVQ3</accession>
<organism evidence="2 3">
    <name type="scientific">Pleuronectes platessa</name>
    <name type="common">European plaice</name>
    <dbReference type="NCBI Taxonomy" id="8262"/>
    <lineage>
        <taxon>Eukaryota</taxon>
        <taxon>Metazoa</taxon>
        <taxon>Chordata</taxon>
        <taxon>Craniata</taxon>
        <taxon>Vertebrata</taxon>
        <taxon>Euteleostomi</taxon>
        <taxon>Actinopterygii</taxon>
        <taxon>Neopterygii</taxon>
        <taxon>Teleostei</taxon>
        <taxon>Neoteleostei</taxon>
        <taxon>Acanthomorphata</taxon>
        <taxon>Carangaria</taxon>
        <taxon>Pleuronectiformes</taxon>
        <taxon>Pleuronectoidei</taxon>
        <taxon>Pleuronectidae</taxon>
        <taxon>Pleuronectes</taxon>
    </lineage>
</organism>